<reference evidence="8" key="1">
    <citation type="submission" date="2025-08" db="UniProtKB">
        <authorList>
            <consortium name="RefSeq"/>
        </authorList>
    </citation>
    <scope>IDENTIFICATION</scope>
</reference>
<organism evidence="7 8">
    <name type="scientific">Galendromus occidentalis</name>
    <name type="common">western predatory mite</name>
    <dbReference type="NCBI Taxonomy" id="34638"/>
    <lineage>
        <taxon>Eukaryota</taxon>
        <taxon>Metazoa</taxon>
        <taxon>Ecdysozoa</taxon>
        <taxon>Arthropoda</taxon>
        <taxon>Chelicerata</taxon>
        <taxon>Arachnida</taxon>
        <taxon>Acari</taxon>
        <taxon>Parasitiformes</taxon>
        <taxon>Mesostigmata</taxon>
        <taxon>Gamasina</taxon>
        <taxon>Phytoseioidea</taxon>
        <taxon>Phytoseiidae</taxon>
        <taxon>Typhlodrominae</taxon>
        <taxon>Galendromus</taxon>
    </lineage>
</organism>
<feature type="compositionally biased region" description="Pro residues" evidence="5">
    <location>
        <begin position="291"/>
        <end position="330"/>
    </location>
</feature>
<feature type="compositionally biased region" description="Basic and acidic residues" evidence="5">
    <location>
        <begin position="382"/>
        <end position="421"/>
    </location>
</feature>
<sequence length="450" mass="51099">MGDLEPQTVDEEAWLYESREDSVDANVPPGTGDDEDTGAQSQETNGDDSQEEPLIEDPLAGKAAENTGEAENDGEVEEGEEEDDDDEDDIEITIGDTKAVPAAPSSAFPAAPVNINIKKSIATTAVSSSAPGGQLIKAPHKGLDIDAVASINGTNIYEFNIDSLEDKPWRKPGADITDYFNYGFTEDTWKVYCDRQRRLRGDNNNTQGVKSLVNQVVSSAPPYEKPYRSSFQPRSEPKEFRKSGTIDVIGGANSRRHEEALPPMMPPLADMPFPPGLPPGFDPHEGMPPHHGMPPPHAMPQPPPPFDPRFPPPPMNMAPPFDPYGGPPPHAVVGGDFHRPDDRPPMMPDDMDFSDRRRHHRSRDDREERDYRDDRDRRHRSDRSERDDRRDRDREDRDSRRDREKDRDRDRDHRDMSESRHRSSRKSRRHDDDEEDRRQKHKRSKRDDDN</sequence>
<evidence type="ECO:0000259" key="6">
    <source>
        <dbReference type="Pfam" id="PF05182"/>
    </source>
</evidence>
<evidence type="ECO:0000313" key="8">
    <source>
        <dbReference type="RefSeq" id="XP_003741701.1"/>
    </source>
</evidence>
<feature type="region of interest" description="Disordered" evidence="5">
    <location>
        <begin position="276"/>
        <end position="450"/>
    </location>
</feature>
<feature type="compositionally biased region" description="Acidic residues" evidence="5">
    <location>
        <begin position="45"/>
        <end position="55"/>
    </location>
</feature>
<keyword evidence="7" id="KW-1185">Reference proteome</keyword>
<dbReference type="PANTHER" id="PTHR13484">
    <property type="entry name" value="FIP1-LIKE 1 PROTEIN"/>
    <property type="match status" value="1"/>
</dbReference>
<feature type="region of interest" description="Disordered" evidence="5">
    <location>
        <begin position="1"/>
        <end position="87"/>
    </location>
</feature>
<evidence type="ECO:0000256" key="4">
    <source>
        <dbReference type="ARBA" id="ARBA00023242"/>
    </source>
</evidence>
<dbReference type="KEGG" id="goe:100908214"/>
<dbReference type="GeneID" id="100908214"/>
<gene>
    <name evidence="8" type="primary">LOC100908214</name>
</gene>
<feature type="compositionally biased region" description="Basic and acidic residues" evidence="5">
    <location>
        <begin position="362"/>
        <end position="376"/>
    </location>
</feature>
<evidence type="ECO:0000256" key="5">
    <source>
        <dbReference type="SAM" id="MobiDB-lite"/>
    </source>
</evidence>
<name>A0AAJ6QRP8_9ACAR</name>
<feature type="domain" description="Pre-mRNA polyadenylation factor Fip1" evidence="6">
    <location>
        <begin position="158"/>
        <end position="200"/>
    </location>
</feature>
<evidence type="ECO:0000256" key="2">
    <source>
        <dbReference type="ARBA" id="ARBA00007459"/>
    </source>
</evidence>
<accession>A0AAJ6QRP8</accession>
<dbReference type="InterPro" id="IPR007854">
    <property type="entry name" value="Fip1_dom"/>
</dbReference>
<dbReference type="RefSeq" id="XP_003741701.1">
    <property type="nucleotide sequence ID" value="XM_003741653.2"/>
</dbReference>
<proteinExistence type="inferred from homology"/>
<feature type="region of interest" description="Disordered" evidence="5">
    <location>
        <begin position="221"/>
        <end position="243"/>
    </location>
</feature>
<dbReference type="InterPro" id="IPR051187">
    <property type="entry name" value="Pre-mRNA_3'-end_processing_reg"/>
</dbReference>
<protein>
    <submittedName>
        <fullName evidence="8">Pre-mRNA 3'-end-processing factor FIP1</fullName>
    </submittedName>
</protein>
<dbReference type="Pfam" id="PF05182">
    <property type="entry name" value="Fip1"/>
    <property type="match status" value="1"/>
</dbReference>
<evidence type="ECO:0000256" key="1">
    <source>
        <dbReference type="ARBA" id="ARBA00004123"/>
    </source>
</evidence>
<evidence type="ECO:0000256" key="3">
    <source>
        <dbReference type="ARBA" id="ARBA00022664"/>
    </source>
</evidence>
<dbReference type="Proteomes" id="UP000694867">
    <property type="component" value="Unplaced"/>
</dbReference>
<feature type="compositionally biased region" description="Acidic residues" evidence="5">
    <location>
        <begin position="68"/>
        <end position="87"/>
    </location>
</feature>
<evidence type="ECO:0000313" key="7">
    <source>
        <dbReference type="Proteomes" id="UP000694867"/>
    </source>
</evidence>
<dbReference type="GO" id="GO:0005847">
    <property type="term" value="C:mRNA cleavage and polyadenylation specificity factor complex"/>
    <property type="evidence" value="ECO:0007669"/>
    <property type="project" value="TreeGrafter"/>
</dbReference>
<dbReference type="PANTHER" id="PTHR13484:SF0">
    <property type="entry name" value="PRE-MRNA 3'-END-PROCESSING FACTOR FIP1"/>
    <property type="match status" value="1"/>
</dbReference>
<comment type="subcellular location">
    <subcellularLocation>
        <location evidence="1">Nucleus</location>
    </subcellularLocation>
</comment>
<keyword evidence="4" id="KW-0539">Nucleus</keyword>
<dbReference type="AlphaFoldDB" id="A0AAJ6QRP8"/>
<comment type="similarity">
    <text evidence="2">Belongs to the FIP1 family.</text>
</comment>
<dbReference type="GO" id="GO:0006397">
    <property type="term" value="P:mRNA processing"/>
    <property type="evidence" value="ECO:0007669"/>
    <property type="project" value="UniProtKB-KW"/>
</dbReference>
<keyword evidence="3" id="KW-0507">mRNA processing</keyword>